<evidence type="ECO:0000313" key="2">
    <source>
        <dbReference type="Proteomes" id="UP000030512"/>
    </source>
</evidence>
<dbReference type="EMBL" id="CP014476">
    <property type="protein sequence ID" value="AMK76499.1"/>
    <property type="molecule type" value="Genomic_DNA"/>
</dbReference>
<protein>
    <submittedName>
        <fullName evidence="1">Uncharacterized protein</fullName>
    </submittedName>
</protein>
<dbReference type="Proteomes" id="UP000030512">
    <property type="component" value="Chromosome"/>
</dbReference>
<dbReference type="KEGG" id="mdn:JT25_008335"/>
<name>A0A126T348_9GAMM</name>
<sequence>MSGSNGSSGVGSGFWEGEESCETLVIDTQLSSPKPDVISDISVGDQLDISTQQIGTTTVVVALYKSKVAGGLASPKARRLLECLAGGTRYVARVTEKNDGQIRVRVSPQ</sequence>
<dbReference type="STRING" id="1538553.JT25_008335"/>
<organism evidence="1 2">
    <name type="scientific">Methylomonas denitrificans</name>
    <dbReference type="NCBI Taxonomy" id="1538553"/>
    <lineage>
        <taxon>Bacteria</taxon>
        <taxon>Pseudomonadati</taxon>
        <taxon>Pseudomonadota</taxon>
        <taxon>Gammaproteobacteria</taxon>
        <taxon>Methylococcales</taxon>
        <taxon>Methylococcaceae</taxon>
        <taxon>Methylomonas</taxon>
    </lineage>
</organism>
<gene>
    <name evidence="1" type="ORF">JT25_008335</name>
</gene>
<accession>A0A126T348</accession>
<reference evidence="1 2" key="1">
    <citation type="journal article" date="2015" name="Environ. Microbiol.">
        <title>Methane oxidation coupled to nitrate reduction under hypoxia by the Gammaproteobacterium Methylomonas denitrificans, sp. nov. type strain FJG1.</title>
        <authorList>
            <person name="Kits K.D."/>
            <person name="Klotz M.G."/>
            <person name="Stein L.Y."/>
        </authorList>
    </citation>
    <scope>NUCLEOTIDE SEQUENCE [LARGE SCALE GENOMIC DNA]</scope>
    <source>
        <strain evidence="1 2">FJG1</strain>
    </source>
</reference>
<evidence type="ECO:0000313" key="1">
    <source>
        <dbReference type="EMBL" id="AMK76499.1"/>
    </source>
</evidence>
<dbReference type="AlphaFoldDB" id="A0A126T348"/>
<dbReference type="OrthoDB" id="6629404at2"/>
<proteinExistence type="predicted"/>
<keyword evidence="2" id="KW-1185">Reference proteome</keyword>